<dbReference type="PANTHER" id="PTHR42699">
    <property type="match status" value="1"/>
</dbReference>
<feature type="region of interest" description="Disordered" evidence="3">
    <location>
        <begin position="176"/>
        <end position="217"/>
    </location>
</feature>
<name>A0A4Y7Q6C4_9AGAM</name>
<dbReference type="AlphaFoldDB" id="A0A4Y7Q6C4"/>
<evidence type="ECO:0000313" key="5">
    <source>
        <dbReference type="Proteomes" id="UP000294933"/>
    </source>
</evidence>
<keyword evidence="4" id="KW-0808">Transferase</keyword>
<evidence type="ECO:0000313" key="4">
    <source>
        <dbReference type="EMBL" id="TDL22692.1"/>
    </source>
</evidence>
<dbReference type="FunFam" id="3.40.640.10:FF:000094">
    <property type="entry name" value="Probable cystathionine gamma-synthase"/>
    <property type="match status" value="1"/>
</dbReference>
<feature type="region of interest" description="Disordered" evidence="3">
    <location>
        <begin position="265"/>
        <end position="284"/>
    </location>
</feature>
<dbReference type="VEuPathDB" id="FungiDB:BD410DRAFT_722345"/>
<dbReference type="EMBL" id="ML170173">
    <property type="protein sequence ID" value="TDL22692.1"/>
    <property type="molecule type" value="Genomic_DNA"/>
</dbReference>
<protein>
    <submittedName>
        <fullName evidence="4">PLP-dependent transferase</fullName>
    </submittedName>
</protein>
<sequence>MSTTTVCIAQAKTLGNAVPPFTPHAISVSLPTWKDNVGYEEGEKRVVDSMVTGYPRFFIHRSIQQLASICEQKFGVADECCILVPSRKIAEECRAFLLKLSPDPTNLIPVRLVQFLIEDETGASRHVGTLPSVELHIVLFPAQHFPLAKQFWQHTGLGISSRLAEHCLALISTASNSPKSTSPTIRTSPCKPSNRHYLVKSPISPSVTRKHQDSQPQIETFDAEQGTYLEERYGRNMPLTAAPAAKRALRRRIAGVLVHDEPGDCPSGPCAGNEEAKLGPSSRGENVSEDDVYLFPTGMTAIWSAHQLALAARPPARSVCFGFPYTDTLKILEKWGPGCHFFGHGLDADIDDLESLLVELTRSQDATGNTAGKSPPILALFCEFPSNPLLRSPNLPRLRALADKHDFLIVVDETVGNFVNVEVLPHVDIVVSSLTKVFSGDSNVMGGSLVLNPRARHYAALKATLEASYEDNYFAEDAIFMERNSRDFKRRIHVMNTSGEAVCDFLRSRSLAATPPPPHAVIKEVFYPKFITRENFDLCRNRSEDGAEDEPYFGPLFSITFTTKAASEAFFDALPCHKGPSLGTNFTLACPYTVLAHYTELDWAQKYGVEEGLVRVSVGLEGREQLLADFEIAIKAAEATA</sequence>
<organism evidence="4 5">
    <name type="scientific">Rickenella mellea</name>
    <dbReference type="NCBI Taxonomy" id="50990"/>
    <lineage>
        <taxon>Eukaryota</taxon>
        <taxon>Fungi</taxon>
        <taxon>Dikarya</taxon>
        <taxon>Basidiomycota</taxon>
        <taxon>Agaricomycotina</taxon>
        <taxon>Agaricomycetes</taxon>
        <taxon>Hymenochaetales</taxon>
        <taxon>Rickenellaceae</taxon>
        <taxon>Rickenella</taxon>
    </lineage>
</organism>
<dbReference type="InterPro" id="IPR000277">
    <property type="entry name" value="Cys/Met-Metab_PyrdxlP-dep_enz"/>
</dbReference>
<comment type="cofactor">
    <cofactor evidence="1">
        <name>pyridoxal 5'-phosphate</name>
        <dbReference type="ChEBI" id="CHEBI:597326"/>
    </cofactor>
</comment>
<dbReference type="PANTHER" id="PTHR42699:SF1">
    <property type="entry name" value="CYSTATHIONINE GAMMA-SYNTHASE-RELATED"/>
    <property type="match status" value="1"/>
</dbReference>
<dbReference type="GO" id="GO:0019346">
    <property type="term" value="P:transsulfuration"/>
    <property type="evidence" value="ECO:0007669"/>
    <property type="project" value="InterPro"/>
</dbReference>
<dbReference type="STRING" id="50990.A0A4Y7Q6C4"/>
<dbReference type="Gene3D" id="3.40.640.10">
    <property type="entry name" value="Type I PLP-dependent aspartate aminotransferase-like (Major domain)"/>
    <property type="match status" value="1"/>
</dbReference>
<reference evidence="4 5" key="1">
    <citation type="submission" date="2018-06" db="EMBL/GenBank/DDBJ databases">
        <title>A transcriptomic atlas of mushroom development highlights an independent origin of complex multicellularity.</title>
        <authorList>
            <consortium name="DOE Joint Genome Institute"/>
            <person name="Krizsan K."/>
            <person name="Almasi E."/>
            <person name="Merenyi Z."/>
            <person name="Sahu N."/>
            <person name="Viragh M."/>
            <person name="Koszo T."/>
            <person name="Mondo S."/>
            <person name="Kiss B."/>
            <person name="Balint B."/>
            <person name="Kues U."/>
            <person name="Barry K."/>
            <person name="Hegedus J.C."/>
            <person name="Henrissat B."/>
            <person name="Johnson J."/>
            <person name="Lipzen A."/>
            <person name="Ohm R."/>
            <person name="Nagy I."/>
            <person name="Pangilinan J."/>
            <person name="Yan J."/>
            <person name="Xiong Y."/>
            <person name="Grigoriev I.V."/>
            <person name="Hibbett D.S."/>
            <person name="Nagy L.G."/>
        </authorList>
    </citation>
    <scope>NUCLEOTIDE SEQUENCE [LARGE SCALE GENOMIC DNA]</scope>
    <source>
        <strain evidence="4 5">SZMC22713</strain>
    </source>
</reference>
<dbReference type="OrthoDB" id="10047078at2759"/>
<dbReference type="InterPro" id="IPR015424">
    <property type="entry name" value="PyrdxlP-dep_Trfase"/>
</dbReference>
<evidence type="ECO:0000256" key="2">
    <source>
        <dbReference type="ARBA" id="ARBA00022898"/>
    </source>
</evidence>
<keyword evidence="5" id="KW-1185">Reference proteome</keyword>
<dbReference type="Gene3D" id="3.90.1150.10">
    <property type="entry name" value="Aspartate Aminotransferase, domain 1"/>
    <property type="match status" value="1"/>
</dbReference>
<dbReference type="GO" id="GO:0003962">
    <property type="term" value="F:cystathionine gamma-synthase activity"/>
    <property type="evidence" value="ECO:0007669"/>
    <property type="project" value="TreeGrafter"/>
</dbReference>
<dbReference type="InterPro" id="IPR015421">
    <property type="entry name" value="PyrdxlP-dep_Trfase_major"/>
</dbReference>
<dbReference type="Pfam" id="PF01053">
    <property type="entry name" value="Cys_Met_Meta_PP"/>
    <property type="match status" value="1"/>
</dbReference>
<dbReference type="Proteomes" id="UP000294933">
    <property type="component" value="Unassembled WGS sequence"/>
</dbReference>
<proteinExistence type="predicted"/>
<keyword evidence="2" id="KW-0663">Pyridoxal phosphate</keyword>
<dbReference type="InterPro" id="IPR051750">
    <property type="entry name" value="Trans-sulfuration_enzymes"/>
</dbReference>
<feature type="compositionally biased region" description="Polar residues" evidence="3">
    <location>
        <begin position="176"/>
        <end position="191"/>
    </location>
</feature>
<dbReference type="InterPro" id="IPR015422">
    <property type="entry name" value="PyrdxlP-dep_Trfase_small"/>
</dbReference>
<gene>
    <name evidence="4" type="ORF">BD410DRAFT_722345</name>
</gene>
<dbReference type="GO" id="GO:0030170">
    <property type="term" value="F:pyridoxal phosphate binding"/>
    <property type="evidence" value="ECO:0007669"/>
    <property type="project" value="InterPro"/>
</dbReference>
<evidence type="ECO:0000256" key="1">
    <source>
        <dbReference type="ARBA" id="ARBA00001933"/>
    </source>
</evidence>
<evidence type="ECO:0000256" key="3">
    <source>
        <dbReference type="SAM" id="MobiDB-lite"/>
    </source>
</evidence>
<dbReference type="SUPFAM" id="SSF53383">
    <property type="entry name" value="PLP-dependent transferases"/>
    <property type="match status" value="1"/>
</dbReference>
<accession>A0A4Y7Q6C4</accession>